<protein>
    <submittedName>
        <fullName evidence="2">Uncharacterized protein</fullName>
    </submittedName>
</protein>
<evidence type="ECO:0000313" key="3">
    <source>
        <dbReference type="Proteomes" id="UP000234323"/>
    </source>
</evidence>
<dbReference type="Proteomes" id="UP000234323">
    <property type="component" value="Unassembled WGS sequence"/>
</dbReference>
<proteinExistence type="predicted"/>
<reference evidence="2 3" key="1">
    <citation type="submission" date="2015-10" db="EMBL/GenBank/DDBJ databases">
        <title>Genome analyses suggest a sexual origin of heterokaryosis in a supposedly ancient asexual fungus.</title>
        <authorList>
            <person name="Ropars J."/>
            <person name="Sedzielewska K."/>
            <person name="Noel J."/>
            <person name="Charron P."/>
            <person name="Farinelli L."/>
            <person name="Marton T."/>
            <person name="Kruger M."/>
            <person name="Pelin A."/>
            <person name="Brachmann A."/>
            <person name="Corradi N."/>
        </authorList>
    </citation>
    <scope>NUCLEOTIDE SEQUENCE [LARGE SCALE GENOMIC DNA]</scope>
    <source>
        <strain evidence="2 3">A4</strain>
    </source>
</reference>
<name>A0A2I1H0T3_9GLOM</name>
<dbReference type="VEuPathDB" id="FungiDB:RhiirA1_404127"/>
<dbReference type="VEuPathDB" id="FungiDB:RhiirFUN_003847"/>
<feature type="compositionally biased region" description="Basic residues" evidence="1">
    <location>
        <begin position="28"/>
        <end position="39"/>
    </location>
</feature>
<feature type="region of interest" description="Disordered" evidence="1">
    <location>
        <begin position="1"/>
        <end position="66"/>
    </location>
</feature>
<comment type="caution">
    <text evidence="2">The sequence shown here is derived from an EMBL/GenBank/DDBJ whole genome shotgun (WGS) entry which is preliminary data.</text>
</comment>
<evidence type="ECO:0000256" key="1">
    <source>
        <dbReference type="SAM" id="MobiDB-lite"/>
    </source>
</evidence>
<feature type="region of interest" description="Disordered" evidence="1">
    <location>
        <begin position="116"/>
        <end position="144"/>
    </location>
</feature>
<evidence type="ECO:0000313" key="2">
    <source>
        <dbReference type="EMBL" id="PKY52503.1"/>
    </source>
</evidence>
<feature type="compositionally biased region" description="Basic and acidic residues" evidence="1">
    <location>
        <begin position="45"/>
        <end position="62"/>
    </location>
</feature>
<feature type="compositionally biased region" description="Polar residues" evidence="1">
    <location>
        <begin position="16"/>
        <end position="25"/>
    </location>
</feature>
<keyword evidence="3" id="KW-1185">Reference proteome</keyword>
<organism evidence="2 3">
    <name type="scientific">Rhizophagus irregularis</name>
    <dbReference type="NCBI Taxonomy" id="588596"/>
    <lineage>
        <taxon>Eukaryota</taxon>
        <taxon>Fungi</taxon>
        <taxon>Fungi incertae sedis</taxon>
        <taxon>Mucoromycota</taxon>
        <taxon>Glomeromycotina</taxon>
        <taxon>Glomeromycetes</taxon>
        <taxon>Glomerales</taxon>
        <taxon>Glomeraceae</taxon>
        <taxon>Rhizophagus</taxon>
    </lineage>
</organism>
<accession>A0A2I1H0T3</accession>
<sequence>MAPKTRKSNQKEAAAKTQQSKQNEVNRGKGRASQKRVRNKITDNNNEKNSDDNINHNERESDLLGNFSDNREESLENLSDDDNNDNNDVFFLQASKYISDIVKEVLGDNQDYQDSFEPIQTGKNSSLTTSEAITPSRGRTSSLVPEATTPIRAGRIASLVPDVVTPPRTRSILSLLLGDDEPLPASFTEMSNILEQIIHHQTLNMVMNSLHGNGNLIGMVGENKAHLWDEESKCLFLHIRNPSSSDLDNFILAVFGYQPCSEMAKATFQETRKRLGDFRNKFNSTLRGLVDEEGNNVNTMPSQTELRRNGSLTRLVKFVHEAFKIHYRGGDGATKRKNLIQREPILTYSRRENLSTDEDISNEIDNIYKDSSGGINYLNENHNYMNTLNCF</sequence>
<feature type="compositionally biased region" description="Polar residues" evidence="1">
    <location>
        <begin position="121"/>
        <end position="143"/>
    </location>
</feature>
<dbReference type="EMBL" id="LLXI01001216">
    <property type="protein sequence ID" value="PKY52503.1"/>
    <property type="molecule type" value="Genomic_DNA"/>
</dbReference>
<dbReference type="VEuPathDB" id="FungiDB:FUN_021914"/>
<dbReference type="AlphaFoldDB" id="A0A2I1H0T3"/>
<gene>
    <name evidence="2" type="ORF">RhiirA4_470169</name>
</gene>